<accession>A0A914DI49</accession>
<sequence length="101" mass="11881">MDMDEDFLDIPLTTVFKDIKRNEKIGTNEDRPRSSRRTSRTPTNRRRARGMINRKPTTKRNSIAKKSLYLLNHINLNGSYMKNVVEVMRNPMAPKPFDMEI</sequence>
<evidence type="ECO:0000313" key="2">
    <source>
        <dbReference type="Proteomes" id="UP000887540"/>
    </source>
</evidence>
<name>A0A914DI49_9BILA</name>
<reference evidence="3" key="1">
    <citation type="submission" date="2022-11" db="UniProtKB">
        <authorList>
            <consortium name="WormBaseParasite"/>
        </authorList>
    </citation>
    <scope>IDENTIFICATION</scope>
</reference>
<protein>
    <submittedName>
        <fullName evidence="3">Uncharacterized protein</fullName>
    </submittedName>
</protein>
<keyword evidence="2" id="KW-1185">Reference proteome</keyword>
<organism evidence="2 3">
    <name type="scientific">Acrobeloides nanus</name>
    <dbReference type="NCBI Taxonomy" id="290746"/>
    <lineage>
        <taxon>Eukaryota</taxon>
        <taxon>Metazoa</taxon>
        <taxon>Ecdysozoa</taxon>
        <taxon>Nematoda</taxon>
        <taxon>Chromadorea</taxon>
        <taxon>Rhabditida</taxon>
        <taxon>Tylenchina</taxon>
        <taxon>Cephalobomorpha</taxon>
        <taxon>Cephaloboidea</taxon>
        <taxon>Cephalobidae</taxon>
        <taxon>Acrobeloides</taxon>
    </lineage>
</organism>
<evidence type="ECO:0000256" key="1">
    <source>
        <dbReference type="SAM" id="MobiDB-lite"/>
    </source>
</evidence>
<feature type="compositionally biased region" description="Basic and acidic residues" evidence="1">
    <location>
        <begin position="21"/>
        <end position="33"/>
    </location>
</feature>
<dbReference type="Proteomes" id="UP000887540">
    <property type="component" value="Unplaced"/>
</dbReference>
<dbReference type="WBParaSite" id="ACRNAN_scaffold26719.g23531.t1">
    <property type="protein sequence ID" value="ACRNAN_scaffold26719.g23531.t1"/>
    <property type="gene ID" value="ACRNAN_scaffold26719.g23531"/>
</dbReference>
<dbReference type="AlphaFoldDB" id="A0A914DI49"/>
<feature type="compositionally biased region" description="Basic residues" evidence="1">
    <location>
        <begin position="34"/>
        <end position="49"/>
    </location>
</feature>
<proteinExistence type="predicted"/>
<evidence type="ECO:0000313" key="3">
    <source>
        <dbReference type="WBParaSite" id="ACRNAN_scaffold26719.g23531.t1"/>
    </source>
</evidence>
<feature type="region of interest" description="Disordered" evidence="1">
    <location>
        <begin position="21"/>
        <end position="59"/>
    </location>
</feature>